<evidence type="ECO:0000256" key="5">
    <source>
        <dbReference type="SAM" id="MobiDB-lite"/>
    </source>
</evidence>
<comment type="similarity">
    <text evidence="2">Belongs to the RRS1 family.</text>
</comment>
<dbReference type="SUPFAM" id="SSF51735">
    <property type="entry name" value="NAD(P)-binding Rossmann-fold domains"/>
    <property type="match status" value="1"/>
</dbReference>
<dbReference type="InterPro" id="IPR020843">
    <property type="entry name" value="ER"/>
</dbReference>
<evidence type="ECO:0000256" key="2">
    <source>
        <dbReference type="ARBA" id="ARBA00010077"/>
    </source>
</evidence>
<comment type="subcellular location">
    <subcellularLocation>
        <location evidence="1">Nucleus</location>
    </subcellularLocation>
</comment>
<evidence type="ECO:0000256" key="3">
    <source>
        <dbReference type="ARBA" id="ARBA00022517"/>
    </source>
</evidence>
<dbReference type="Pfam" id="PF00107">
    <property type="entry name" value="ADH_zinc_N"/>
    <property type="match status" value="1"/>
</dbReference>
<feature type="domain" description="Enoyl reductase (ER)" evidence="6">
    <location>
        <begin position="236"/>
        <end position="554"/>
    </location>
</feature>
<dbReference type="PANTHER" id="PTHR43677">
    <property type="entry name" value="SHORT-CHAIN DEHYDROGENASE/REDUCTASE"/>
    <property type="match status" value="1"/>
</dbReference>
<organism evidence="7 8">
    <name type="scientific">Venturia inaequalis</name>
    <name type="common">Apple scab fungus</name>
    <dbReference type="NCBI Taxonomy" id="5025"/>
    <lineage>
        <taxon>Eukaryota</taxon>
        <taxon>Fungi</taxon>
        <taxon>Dikarya</taxon>
        <taxon>Ascomycota</taxon>
        <taxon>Pezizomycotina</taxon>
        <taxon>Dothideomycetes</taxon>
        <taxon>Pleosporomycetidae</taxon>
        <taxon>Venturiales</taxon>
        <taxon>Venturiaceae</taxon>
        <taxon>Venturia</taxon>
    </lineage>
</organism>
<dbReference type="Pfam" id="PF04939">
    <property type="entry name" value="RRS1"/>
    <property type="match status" value="1"/>
</dbReference>
<keyword evidence="3" id="KW-0690">Ribosome biogenesis</keyword>
<evidence type="ECO:0000313" key="7">
    <source>
        <dbReference type="EMBL" id="KAE9978977.1"/>
    </source>
</evidence>
<dbReference type="Gene3D" id="3.90.180.10">
    <property type="entry name" value="Medium-chain alcohol dehydrogenases, catalytic domain"/>
    <property type="match status" value="1"/>
</dbReference>
<evidence type="ECO:0000259" key="6">
    <source>
        <dbReference type="SMART" id="SM00829"/>
    </source>
</evidence>
<dbReference type="SMART" id="SM00829">
    <property type="entry name" value="PKS_ER"/>
    <property type="match status" value="1"/>
</dbReference>
<dbReference type="GO" id="GO:0042254">
    <property type="term" value="P:ribosome biogenesis"/>
    <property type="evidence" value="ECO:0007669"/>
    <property type="project" value="UniProtKB-KW"/>
</dbReference>
<dbReference type="InterPro" id="IPR013154">
    <property type="entry name" value="ADH-like_N"/>
</dbReference>
<dbReference type="InterPro" id="IPR036291">
    <property type="entry name" value="NAD(P)-bd_dom_sf"/>
</dbReference>
<dbReference type="GO" id="GO:0005634">
    <property type="term" value="C:nucleus"/>
    <property type="evidence" value="ECO:0007669"/>
    <property type="project" value="UniProtKB-SubCell"/>
</dbReference>
<dbReference type="SUPFAM" id="SSF50129">
    <property type="entry name" value="GroES-like"/>
    <property type="match status" value="1"/>
</dbReference>
<dbReference type="Pfam" id="PF08240">
    <property type="entry name" value="ADH_N"/>
    <property type="match status" value="1"/>
</dbReference>
<reference evidence="7 8" key="1">
    <citation type="submission" date="2019-11" db="EMBL/GenBank/DDBJ databases">
        <title>Venturia inaequalis Genome Resource.</title>
        <authorList>
            <person name="Lichtner F.J."/>
        </authorList>
    </citation>
    <scope>NUCLEOTIDE SEQUENCE [LARGE SCALE GENOMIC DNA]</scope>
    <source>
        <strain evidence="7">Bline_iso_100314</strain>
    </source>
</reference>
<comment type="caution">
    <text evidence="7">The sequence shown here is derived from an EMBL/GenBank/DDBJ whole genome shotgun (WGS) entry which is preliminary data.</text>
</comment>
<sequence length="566" mass="61730">MADTEMANMTLDSPSTQLTAEQQNTLLPTTNQSSTTVSKPIPFTFDLGNLLCNDENPLPNNPSNDQIDEAARDCAQALINQLLSTCPITSTTAGVHITLPAPSTPLPREKPIPAKKEPTTWEKFAAKKGITKKKGTEGNKTYDEDTGEWVNKWGFGGVNKKGEDDWLVEVDDKEETRTGVAGDTRKVKREERKERVKRQDRKERANERKQAENHGKPRKRAVHFIPHTSVTGSKESGLKAGEFPSRAGRPVSGGKDLLTHISPTHVDLLYAQGLHQNNKRHAKPPFTLGTDFAGTVLSPGLSSFSRGDAVYGSHFGAFCQYIIVDISKGEGGGIRRVPKSWSGREACAVGSSGATSLGCFLKAGGVKRGEWVLVTGATGGLGVMAVQIARALGGRVIALVGPESGKTRVLKSLGVEVCVRYDLPDWEEEVKKATGGEGVNLVYDAVGMVESSLKCCAYNGRVVIVGFAGRHGDIEKVRANRMLLKSASVMGYRFGEHGRRFPQEVQDIWKAFDEIVERGDIKAVVFDETYQGLNDIPRAMRDMEERKVWGRAVVDVEEEGNQTARL</sequence>
<feature type="compositionally biased region" description="Basic and acidic residues" evidence="5">
    <location>
        <begin position="200"/>
        <end position="215"/>
    </location>
</feature>
<dbReference type="PANTHER" id="PTHR43677:SF4">
    <property type="entry name" value="QUINONE OXIDOREDUCTASE-LIKE PROTEIN 2"/>
    <property type="match status" value="1"/>
</dbReference>
<dbReference type="GO" id="GO:0016491">
    <property type="term" value="F:oxidoreductase activity"/>
    <property type="evidence" value="ECO:0007669"/>
    <property type="project" value="InterPro"/>
</dbReference>
<gene>
    <name evidence="7" type="ORF">BLS_000147</name>
</gene>
<evidence type="ECO:0000256" key="4">
    <source>
        <dbReference type="ARBA" id="ARBA00023242"/>
    </source>
</evidence>
<feature type="compositionally biased region" description="Basic and acidic residues" evidence="5">
    <location>
        <begin position="183"/>
        <end position="194"/>
    </location>
</feature>
<dbReference type="InterPro" id="IPR011032">
    <property type="entry name" value="GroES-like_sf"/>
</dbReference>
<dbReference type="CDD" id="cd08241">
    <property type="entry name" value="QOR1"/>
    <property type="match status" value="1"/>
</dbReference>
<proteinExistence type="inferred from homology"/>
<dbReference type="Gene3D" id="3.40.50.720">
    <property type="entry name" value="NAD(P)-binding Rossmann-like Domain"/>
    <property type="match status" value="1"/>
</dbReference>
<evidence type="ECO:0000256" key="1">
    <source>
        <dbReference type="ARBA" id="ARBA00004123"/>
    </source>
</evidence>
<accession>A0A8H3UX83</accession>
<dbReference type="AlphaFoldDB" id="A0A8H3UX83"/>
<name>A0A8H3UX83_VENIN</name>
<dbReference type="GO" id="GO:0005739">
    <property type="term" value="C:mitochondrion"/>
    <property type="evidence" value="ECO:0007669"/>
    <property type="project" value="TreeGrafter"/>
</dbReference>
<feature type="region of interest" description="Disordered" evidence="5">
    <location>
        <begin position="175"/>
        <end position="251"/>
    </location>
</feature>
<dbReference type="InterPro" id="IPR007023">
    <property type="entry name" value="Ribosom_reg"/>
</dbReference>
<dbReference type="InterPro" id="IPR051397">
    <property type="entry name" value="Zn-ADH-like_protein"/>
</dbReference>
<evidence type="ECO:0000313" key="8">
    <source>
        <dbReference type="Proteomes" id="UP000433883"/>
    </source>
</evidence>
<dbReference type="Proteomes" id="UP000433883">
    <property type="component" value="Unassembled WGS sequence"/>
</dbReference>
<dbReference type="InterPro" id="IPR013149">
    <property type="entry name" value="ADH-like_C"/>
</dbReference>
<dbReference type="EMBL" id="WNWQ01000101">
    <property type="protein sequence ID" value="KAE9978977.1"/>
    <property type="molecule type" value="Genomic_DNA"/>
</dbReference>
<keyword evidence="4" id="KW-0539">Nucleus</keyword>
<protein>
    <recommendedName>
        <fullName evidence="6">Enoyl reductase (ER) domain-containing protein</fullName>
    </recommendedName>
</protein>